<name>A0A915IJB4_ROMCU</name>
<evidence type="ECO:0000313" key="2">
    <source>
        <dbReference type="Proteomes" id="UP000887565"/>
    </source>
</evidence>
<protein>
    <submittedName>
        <fullName evidence="3">Uncharacterized protein</fullName>
    </submittedName>
</protein>
<proteinExistence type="predicted"/>
<sequence>MSDEDTLAVMAQNHRPLMRRMYGTQSMRALPAFGNCHRRLSRQSPFRESAREAGPRRLLRYNDVHYPSRYLARNRKNRTSKNDRSQLTTENERSPTRHQEREIDE</sequence>
<dbReference type="WBParaSite" id="nRc.2.0.1.t13905-RA">
    <property type="protein sequence ID" value="nRc.2.0.1.t13905-RA"/>
    <property type="gene ID" value="nRc.2.0.1.g13905"/>
</dbReference>
<evidence type="ECO:0000256" key="1">
    <source>
        <dbReference type="SAM" id="MobiDB-lite"/>
    </source>
</evidence>
<dbReference type="AlphaFoldDB" id="A0A915IJB4"/>
<feature type="compositionally biased region" description="Basic and acidic residues" evidence="1">
    <location>
        <begin position="48"/>
        <end position="63"/>
    </location>
</feature>
<feature type="compositionally biased region" description="Basic and acidic residues" evidence="1">
    <location>
        <begin position="80"/>
        <end position="105"/>
    </location>
</feature>
<feature type="region of interest" description="Disordered" evidence="1">
    <location>
        <begin position="40"/>
        <end position="105"/>
    </location>
</feature>
<keyword evidence="2" id="KW-1185">Reference proteome</keyword>
<evidence type="ECO:0000313" key="3">
    <source>
        <dbReference type="WBParaSite" id="nRc.2.0.1.t13905-RA"/>
    </source>
</evidence>
<organism evidence="2 3">
    <name type="scientific">Romanomermis culicivorax</name>
    <name type="common">Nematode worm</name>
    <dbReference type="NCBI Taxonomy" id="13658"/>
    <lineage>
        <taxon>Eukaryota</taxon>
        <taxon>Metazoa</taxon>
        <taxon>Ecdysozoa</taxon>
        <taxon>Nematoda</taxon>
        <taxon>Enoplea</taxon>
        <taxon>Dorylaimia</taxon>
        <taxon>Mermithida</taxon>
        <taxon>Mermithoidea</taxon>
        <taxon>Mermithidae</taxon>
        <taxon>Romanomermis</taxon>
    </lineage>
</organism>
<reference evidence="3" key="1">
    <citation type="submission" date="2022-11" db="UniProtKB">
        <authorList>
            <consortium name="WormBaseParasite"/>
        </authorList>
    </citation>
    <scope>IDENTIFICATION</scope>
</reference>
<dbReference type="Proteomes" id="UP000887565">
    <property type="component" value="Unplaced"/>
</dbReference>
<accession>A0A915IJB4</accession>